<keyword evidence="1" id="KW-0175">Coiled coil</keyword>
<dbReference type="AlphaFoldDB" id="A0A7G1G7T2"/>
<evidence type="ECO:0000313" key="3">
    <source>
        <dbReference type="Proteomes" id="UP000516361"/>
    </source>
</evidence>
<gene>
    <name evidence="2" type="primary">sbcC</name>
    <name evidence="2" type="ORF">OSSY52_13950</name>
</gene>
<evidence type="ECO:0000256" key="1">
    <source>
        <dbReference type="SAM" id="Coils"/>
    </source>
</evidence>
<dbReference type="SUPFAM" id="SSF52540">
    <property type="entry name" value="P-loop containing nucleoside triphosphate hydrolases"/>
    <property type="match status" value="1"/>
</dbReference>
<keyword evidence="3" id="KW-1185">Reference proteome</keyword>
<reference evidence="2 3" key="1">
    <citation type="submission" date="2018-06" db="EMBL/GenBank/DDBJ databases">
        <title>Genome sequencing of Oceanotoga sp. sy52.</title>
        <authorList>
            <person name="Mori K."/>
        </authorList>
    </citation>
    <scope>NUCLEOTIDE SEQUENCE [LARGE SCALE GENOMIC DNA]</scope>
    <source>
        <strain evidence="3">sy52</strain>
    </source>
</reference>
<dbReference type="Gene3D" id="1.10.287.1490">
    <property type="match status" value="1"/>
</dbReference>
<proteinExistence type="predicted"/>
<sequence length="1162" mass="136703">MKPLLLEIEGLNSFQEKQVINFEELTKYGFFGIFGKTGSGKSTILDAIVLSLYGIIPRNTKEFINSSSQKTAVNYTFAIGENKYRIEREFKRNKNGILSHKCSVKNLNKQITIAENTSEAKKVIKDIIGLNDKDFLRCVVLPQGKFNELLTQTKGTERAEMLQRIFMLEKYGDKLYNELKNKKNDLLSNINELNGELNAYENINEEKLKFLENELLKINKEKESIQKELTSIAFEKYQKLWNNQNKLFEEEKKLIELLKNKDKIELYKKQIILAKKAINIKPNILEYEKLNEIFMKKNEYLNDLKNKIIEKENEFNKINKNYKLALREKESNYEYLIKYIEKLKDGLIFEENNKTNKTKKNKLEKELNKIIENKQILLDKSKNINNDINSNSKLLKTLIQKKENIKEIIKPEVKEILLKLLEINKEKNKIKIELNNTQTKKEELENDLYKNNNLIKELNKENESMNVEIKKLENEKASLSNEINYEKLQEFYEKLKKSENQLNDIEEKKLKLKNLKSALEKLENEKSNYYLLQKDIVNSLEENEKILNKINEINIKNLYAKIAKTLKENEPCPVCGSKHHDNPAKFEEIIDIDIKNEENIKNIIKELNFKKEDIVKKEAVLNTKINLIKNDIKPLNDLLNEFNLKKLNENYRKSNDLYENQKKINQKNNLKIENLKIKIKRKNEDFINLKEKISSTNQKLRNLKDLISEKNEHIKELNIELKKKSNEYNSRNKLIKIENPHKKFEEIKNSEKIYKKLEDEINKLNEIFTLKKEENENITKEIYNLDIRKTELTSKITSLKEDIEITTNKLNSITKNPSLKNELKNTKNKLKEFIEKEKNLKEELEKSFNFLNDLKNKYSSEKSTLNNLSSQIKNKDEFLKNLLKETPFKDKDDIKKYYLDTEEINKLEIIVENYKKDLTIINGTLENLKNELNGKSITEKEYQEIKTKKDTLNIHLEKIKKEEFLLKNKINENIEKIKIKNSLLKKLKIYIQKKDIYEELSKLFEGKKFVKFISSMQMNHITRDASQRLKKITNERYALEIDNESNFIIRDDGNGGTRRDPKSLSGGETFLASLSLALALSSQIQLKGKIPLEFFFLDEGFGTLDNELLDTVMNSLEKLRNEKLSVGIISHIDELKDRVPTKLLITSANPGNNGSKVKIEHS</sequence>
<dbReference type="Gene3D" id="3.40.50.300">
    <property type="entry name" value="P-loop containing nucleotide triphosphate hydrolases"/>
    <property type="match status" value="2"/>
</dbReference>
<dbReference type="Pfam" id="PF13558">
    <property type="entry name" value="SbcC_Walker_B"/>
    <property type="match status" value="1"/>
</dbReference>
<dbReference type="PANTHER" id="PTHR32114">
    <property type="entry name" value="ABC TRANSPORTER ABCH.3"/>
    <property type="match status" value="1"/>
</dbReference>
<feature type="coiled-coil region" evidence="1">
    <location>
        <begin position="644"/>
        <end position="885"/>
    </location>
</feature>
<dbReference type="InterPro" id="IPR027417">
    <property type="entry name" value="P-loop_NTPase"/>
</dbReference>
<dbReference type="Proteomes" id="UP000516361">
    <property type="component" value="Chromosome"/>
</dbReference>
<name>A0A7G1G7T2_9BACT</name>
<organism evidence="2 3">
    <name type="scientific">Tepiditoga spiralis</name>
    <dbReference type="NCBI Taxonomy" id="2108365"/>
    <lineage>
        <taxon>Bacteria</taxon>
        <taxon>Thermotogati</taxon>
        <taxon>Thermotogota</taxon>
        <taxon>Thermotogae</taxon>
        <taxon>Petrotogales</taxon>
        <taxon>Petrotogaceae</taxon>
        <taxon>Tepiditoga</taxon>
    </lineage>
</organism>
<accession>A0A7G1G7T2</accession>
<feature type="coiled-coil region" evidence="1">
    <location>
        <begin position="176"/>
        <end position="228"/>
    </location>
</feature>
<dbReference type="PANTHER" id="PTHR32114:SF2">
    <property type="entry name" value="ABC TRANSPORTER ABCH.3"/>
    <property type="match status" value="1"/>
</dbReference>
<feature type="coiled-coil region" evidence="1">
    <location>
        <begin position="301"/>
        <end position="328"/>
    </location>
</feature>
<evidence type="ECO:0000313" key="2">
    <source>
        <dbReference type="EMBL" id="BBE31254.1"/>
    </source>
</evidence>
<feature type="coiled-coil region" evidence="1">
    <location>
        <begin position="420"/>
        <end position="532"/>
    </location>
</feature>
<dbReference type="RefSeq" id="WP_190613679.1">
    <property type="nucleotide sequence ID" value="NZ_AP018712.1"/>
</dbReference>
<dbReference type="FunCoup" id="A0A7G1G7T2">
    <property type="interactions" value="43"/>
</dbReference>
<feature type="coiled-coil region" evidence="1">
    <location>
        <begin position="353"/>
        <end position="380"/>
    </location>
</feature>
<dbReference type="InParanoid" id="A0A7G1G7T2"/>
<dbReference type="EMBL" id="AP018712">
    <property type="protein sequence ID" value="BBE31254.1"/>
    <property type="molecule type" value="Genomic_DNA"/>
</dbReference>
<feature type="coiled-coil region" evidence="1">
    <location>
        <begin position="911"/>
        <end position="962"/>
    </location>
</feature>
<dbReference type="KEGG" id="ocy:OSSY52_13950"/>
<protein>
    <submittedName>
        <fullName evidence="2">Nuclease SbcCD subunit C</fullName>
    </submittedName>
</protein>